<keyword evidence="3" id="KW-1185">Reference proteome</keyword>
<sequence>MPLITSAQGMIDPFPIFKNYRDCFFQIITANNVHVIDYSLTAAPIVLTVLDSGLVKAIRSLPVKSTLTNAEHLRCHTIAFTVFGLNFREWESTLRSALLIDVSFASPFWIAVKHLTVDAPPRRIYPKNFIFLTDDLSFKDELERNFIFGVEKDGLLKMAPTFILKYTLEIQQGTSSYVINRGWFVCWYCTDVLNGIALQSTFIVKSVSLHPFSCDTESCFESFTHVYQKEIQNGREIFWSIQYNHIYLEELSLTKNQDVFAKSYHARLGDAVGNFLIGSQNISLKITPRTNRERSYGRLFTSDVFEMEEYYPTGFTSTFNFITSNDVYQVKTNFEIYITPFEPQVWALIALSMLLVASVGPFVEAFIQGRQISVCKMSIIDTCICLFGGLVDQWHELKPSSPFLVKTSFYTILGTIWLFVALILNNIYKSIVKANHVLPHPFETRWEYLNELSEFKVFVPLRTCNKEIYKVYSLKGNYSVNDSSEIERRLAHFRCRGSEINFLIFEIPDVIKAMNDVTDLYDKMSRNQTEKSMLFQNIQAFHTIHSNLCYICSYHIAEFIEYIQDVWSSDKIALVFKHSEFEYYWGYYRKYMETSSTSFAHNRRIQNDYIFKKSVGIAISSGYDHNHKWVSNRARVLLQSGIYWFWEKWDAIHFPENPKHNLTSVNKPLPKPISFFKTDIHLIFLIFVFLLVFAIFIFGVESSLNRMHSLADIFRRSLLSCKIILHWICTIFQTFIIFPYLLCDVVFLWIYFSLLLI</sequence>
<reference evidence="2" key="1">
    <citation type="submission" date="2021-06" db="EMBL/GenBank/DDBJ databases">
        <authorList>
            <person name="Hodson N. C."/>
            <person name="Mongue J. A."/>
            <person name="Jaron S. K."/>
        </authorList>
    </citation>
    <scope>NUCLEOTIDE SEQUENCE</scope>
</reference>
<evidence type="ECO:0000313" key="3">
    <source>
        <dbReference type="Proteomes" id="UP000708208"/>
    </source>
</evidence>
<feature type="transmembrane region" description="Helical" evidence="1">
    <location>
        <begin position="374"/>
        <end position="391"/>
    </location>
</feature>
<dbReference type="Proteomes" id="UP000708208">
    <property type="component" value="Unassembled WGS sequence"/>
</dbReference>
<gene>
    <name evidence="2" type="ORF">AFUS01_LOCUS12920</name>
</gene>
<protein>
    <submittedName>
        <fullName evidence="2">Uncharacterized protein</fullName>
    </submittedName>
</protein>
<keyword evidence="1" id="KW-0812">Transmembrane</keyword>
<feature type="transmembrane region" description="Helical" evidence="1">
    <location>
        <begin position="345"/>
        <end position="367"/>
    </location>
</feature>
<name>A0A8J2P4I3_9HEXA</name>
<evidence type="ECO:0000313" key="2">
    <source>
        <dbReference type="EMBL" id="CAG7723860.1"/>
    </source>
</evidence>
<evidence type="ECO:0000256" key="1">
    <source>
        <dbReference type="SAM" id="Phobius"/>
    </source>
</evidence>
<feature type="transmembrane region" description="Helical" evidence="1">
    <location>
        <begin position="403"/>
        <end position="424"/>
    </location>
</feature>
<feature type="transmembrane region" description="Helical" evidence="1">
    <location>
        <begin position="724"/>
        <end position="752"/>
    </location>
</feature>
<proteinExistence type="predicted"/>
<comment type="caution">
    <text evidence="2">The sequence shown here is derived from an EMBL/GenBank/DDBJ whole genome shotgun (WGS) entry which is preliminary data.</text>
</comment>
<feature type="transmembrane region" description="Helical" evidence="1">
    <location>
        <begin position="680"/>
        <end position="700"/>
    </location>
</feature>
<accession>A0A8J2P4I3</accession>
<keyword evidence="1" id="KW-1133">Transmembrane helix</keyword>
<keyword evidence="1" id="KW-0472">Membrane</keyword>
<organism evidence="2 3">
    <name type="scientific">Allacma fusca</name>
    <dbReference type="NCBI Taxonomy" id="39272"/>
    <lineage>
        <taxon>Eukaryota</taxon>
        <taxon>Metazoa</taxon>
        <taxon>Ecdysozoa</taxon>
        <taxon>Arthropoda</taxon>
        <taxon>Hexapoda</taxon>
        <taxon>Collembola</taxon>
        <taxon>Symphypleona</taxon>
        <taxon>Sminthuridae</taxon>
        <taxon>Allacma</taxon>
    </lineage>
</organism>
<dbReference type="EMBL" id="CAJVCH010103312">
    <property type="protein sequence ID" value="CAG7723860.1"/>
    <property type="molecule type" value="Genomic_DNA"/>
</dbReference>
<dbReference type="AlphaFoldDB" id="A0A8J2P4I3"/>